<reference evidence="3 4" key="1">
    <citation type="submission" date="2017-02" db="EMBL/GenBank/DDBJ databases">
        <authorList>
            <person name="Peterson S.W."/>
        </authorList>
    </citation>
    <scope>NUCLEOTIDE SEQUENCE [LARGE SCALE GENOMIC DNA]</scope>
    <source>
        <strain evidence="3 4">CECT 9189</strain>
    </source>
</reference>
<dbReference type="EMBL" id="FUWP01000022">
    <property type="protein sequence ID" value="SKA51043.1"/>
    <property type="molecule type" value="Genomic_DNA"/>
</dbReference>
<dbReference type="Pfam" id="PF01476">
    <property type="entry name" value="LysM"/>
    <property type="match status" value="3"/>
</dbReference>
<dbReference type="InterPro" id="IPR018392">
    <property type="entry name" value="LysM"/>
</dbReference>
<dbReference type="RefSeq" id="WP_080175916.1">
    <property type="nucleotide sequence ID" value="NZ_AP024854.1"/>
</dbReference>
<comment type="similarity">
    <text evidence="1">Belongs to the transglycosylase Slt family.</text>
</comment>
<feature type="domain" description="LysM" evidence="2">
    <location>
        <begin position="341"/>
        <end position="384"/>
    </location>
</feature>
<dbReference type="GO" id="GO:0000270">
    <property type="term" value="P:peptidoglycan metabolic process"/>
    <property type="evidence" value="ECO:0007669"/>
    <property type="project" value="InterPro"/>
</dbReference>
<dbReference type="OrthoDB" id="9815002at2"/>
<dbReference type="PROSITE" id="PS00922">
    <property type="entry name" value="TRANSGLYCOSYLASE"/>
    <property type="match status" value="1"/>
</dbReference>
<proteinExistence type="inferred from homology"/>
<dbReference type="Gene3D" id="1.10.530.10">
    <property type="match status" value="1"/>
</dbReference>
<dbReference type="AlphaFoldDB" id="A0A1T4UEF2"/>
<dbReference type="Pfam" id="PF01464">
    <property type="entry name" value="SLT"/>
    <property type="match status" value="1"/>
</dbReference>
<dbReference type="PROSITE" id="PS51257">
    <property type="entry name" value="PROKAR_LIPOPROTEIN"/>
    <property type="match status" value="1"/>
</dbReference>
<dbReference type="PANTHER" id="PTHR33734:SF22">
    <property type="entry name" value="MEMBRANE-BOUND LYTIC MUREIN TRANSGLYCOSYLASE D"/>
    <property type="match status" value="1"/>
</dbReference>
<evidence type="ECO:0000313" key="3">
    <source>
        <dbReference type="EMBL" id="SKA51043.1"/>
    </source>
</evidence>
<dbReference type="SMART" id="SM00257">
    <property type="entry name" value="LysM"/>
    <property type="match status" value="3"/>
</dbReference>
<sequence>MKFKILLASVLVIAGCQTTKETIQVDTNQPKTVVEQPTNTPVETVVPLIPVIKKTQPVVAQLTPQQQKNVWNRIAMQITTKIPNNKRVQYYRNWYLNNPRNLEIIAQRAQPFLYYITEQVEKRGMPLELALLPIVESSFDPHAYSSMAAAGLWQIIPDTGRRFGLKQNSWYDGRRDVVKSTTAALNLLEYLNKKFDGNWQQALAAYNTGEGRVFNAISKNKAAGKPTDYWDLDLPNETSSYVPKLYAVADIIMHPKKYGFHIESISNKPVIAIVKPGVQMDLTIAAKFAGISTSELKDLNPAYRRGVTAPNGLNHLLLPINKVSRFERELAQNRNISMITHNHRVKSGESLGLIAKRYHSSIKAIQKINKLKTTKIHIGQSLIIPASPISLVNLQHHTAVHMKAQYYVVQPGDTLWNISRRHNTSVAKLKQLNSLSKNAVLHKGQRLKVSTVSTSKKIIANHKTIHYKVRNGDSLSVIAQRYNVSVAEIKKWNNLANNKYIKQGQQLKLVIDHRKVKA</sequence>
<dbReference type="SUPFAM" id="SSF53955">
    <property type="entry name" value="Lysozyme-like"/>
    <property type="match status" value="1"/>
</dbReference>
<dbReference type="InterPro" id="IPR008258">
    <property type="entry name" value="Transglycosylase_SLT_dom_1"/>
</dbReference>
<keyword evidence="3" id="KW-0456">Lyase</keyword>
<evidence type="ECO:0000256" key="1">
    <source>
        <dbReference type="ARBA" id="ARBA00007734"/>
    </source>
</evidence>
<name>A0A1T4UEF2_9GAMM</name>
<organism evidence="3 4">
    <name type="scientific">Photobacterium toruni</name>
    <dbReference type="NCBI Taxonomy" id="1935446"/>
    <lineage>
        <taxon>Bacteria</taxon>
        <taxon>Pseudomonadati</taxon>
        <taxon>Pseudomonadota</taxon>
        <taxon>Gammaproteobacteria</taxon>
        <taxon>Vibrionales</taxon>
        <taxon>Vibrionaceae</taxon>
        <taxon>Photobacterium</taxon>
    </lineage>
</organism>
<evidence type="ECO:0000259" key="2">
    <source>
        <dbReference type="PROSITE" id="PS51782"/>
    </source>
</evidence>
<dbReference type="FunFam" id="1.10.530.10:FF:000004">
    <property type="entry name" value="Membrane-bound lytic murein transglycosylase D"/>
    <property type="match status" value="1"/>
</dbReference>
<evidence type="ECO:0000313" key="4">
    <source>
        <dbReference type="Proteomes" id="UP000191116"/>
    </source>
</evidence>
<dbReference type="SUPFAM" id="SSF54106">
    <property type="entry name" value="LysM domain"/>
    <property type="match status" value="3"/>
</dbReference>
<dbReference type="Gene3D" id="3.10.350.10">
    <property type="entry name" value="LysM domain"/>
    <property type="match status" value="3"/>
</dbReference>
<dbReference type="Proteomes" id="UP000191116">
    <property type="component" value="Unassembled WGS sequence"/>
</dbReference>
<protein>
    <submittedName>
        <fullName evidence="3">Membrane-bound lytic murein transglycosylase D</fullName>
        <ecNumber evidence="3">4.2.2.-</ecNumber>
    </submittedName>
</protein>
<feature type="domain" description="LysM" evidence="2">
    <location>
        <begin position="465"/>
        <end position="509"/>
    </location>
</feature>
<feature type="domain" description="LysM" evidence="2">
    <location>
        <begin position="405"/>
        <end position="449"/>
    </location>
</feature>
<dbReference type="GO" id="GO:0008932">
    <property type="term" value="F:lytic endotransglycosylase activity"/>
    <property type="evidence" value="ECO:0007669"/>
    <property type="project" value="TreeGrafter"/>
</dbReference>
<dbReference type="InterPro" id="IPR000189">
    <property type="entry name" value="Transglyc_AS"/>
</dbReference>
<dbReference type="InterPro" id="IPR036779">
    <property type="entry name" value="LysM_dom_sf"/>
</dbReference>
<dbReference type="InterPro" id="IPR023346">
    <property type="entry name" value="Lysozyme-like_dom_sf"/>
</dbReference>
<dbReference type="CDD" id="cd00118">
    <property type="entry name" value="LysM"/>
    <property type="match status" value="3"/>
</dbReference>
<dbReference type="CDD" id="cd16894">
    <property type="entry name" value="MltD-like"/>
    <property type="match status" value="1"/>
</dbReference>
<dbReference type="EC" id="4.2.2.-" evidence="3"/>
<dbReference type="PANTHER" id="PTHR33734">
    <property type="entry name" value="LYSM DOMAIN-CONTAINING GPI-ANCHORED PROTEIN 2"/>
    <property type="match status" value="1"/>
</dbReference>
<gene>
    <name evidence="3" type="primary">mltD</name>
    <name evidence="3" type="ORF">CZ814_03113</name>
</gene>
<dbReference type="GO" id="GO:0016020">
    <property type="term" value="C:membrane"/>
    <property type="evidence" value="ECO:0007669"/>
    <property type="project" value="InterPro"/>
</dbReference>
<accession>A0A1T4UEF2</accession>
<dbReference type="PROSITE" id="PS51782">
    <property type="entry name" value="LYSM"/>
    <property type="match status" value="3"/>
</dbReference>